<evidence type="ECO:0000313" key="4">
    <source>
        <dbReference type="EMBL" id="QTL98998.1"/>
    </source>
</evidence>
<dbReference type="Pfam" id="PF12850">
    <property type="entry name" value="Metallophos_2"/>
    <property type="match status" value="1"/>
</dbReference>
<name>A0A8A7KGX9_9FIRM</name>
<evidence type="ECO:0000256" key="1">
    <source>
        <dbReference type="ARBA" id="ARBA00008950"/>
    </source>
</evidence>
<keyword evidence="5" id="KW-1185">Reference proteome</keyword>
<dbReference type="GO" id="GO:0016787">
    <property type="term" value="F:hydrolase activity"/>
    <property type="evidence" value="ECO:0007669"/>
    <property type="project" value="UniProtKB-UniRule"/>
</dbReference>
<dbReference type="Gene3D" id="3.60.21.10">
    <property type="match status" value="1"/>
</dbReference>
<organism evidence="4 5">
    <name type="scientific">Iocasia fonsfrigidae</name>
    <dbReference type="NCBI Taxonomy" id="2682810"/>
    <lineage>
        <taxon>Bacteria</taxon>
        <taxon>Bacillati</taxon>
        <taxon>Bacillota</taxon>
        <taxon>Clostridia</taxon>
        <taxon>Halanaerobiales</taxon>
        <taxon>Halanaerobiaceae</taxon>
        <taxon>Iocasia</taxon>
    </lineage>
</organism>
<dbReference type="GO" id="GO:0046872">
    <property type="term" value="F:metal ion binding"/>
    <property type="evidence" value="ECO:0007669"/>
    <property type="project" value="UniProtKB-KW"/>
</dbReference>
<dbReference type="InterPro" id="IPR000979">
    <property type="entry name" value="Phosphodiesterase_MJ0936/Vps29"/>
</dbReference>
<reference evidence="4" key="1">
    <citation type="submission" date="2019-12" db="EMBL/GenBank/DDBJ databases">
        <authorList>
            <person name="zhang j."/>
            <person name="sun C.M."/>
        </authorList>
    </citation>
    <scope>NUCLEOTIDE SEQUENCE</scope>
    <source>
        <strain evidence="4">NS-1</strain>
    </source>
</reference>
<feature type="domain" description="Calcineurin-like phosphoesterase" evidence="3">
    <location>
        <begin position="1"/>
        <end position="150"/>
    </location>
</feature>
<comment type="cofactor">
    <cofactor evidence="2">
        <name>a divalent metal cation</name>
        <dbReference type="ChEBI" id="CHEBI:60240"/>
    </cofactor>
</comment>
<evidence type="ECO:0000259" key="3">
    <source>
        <dbReference type="Pfam" id="PF12850"/>
    </source>
</evidence>
<dbReference type="KEGG" id="ifn:GM661_14030"/>
<accession>A0A8A7KGX9</accession>
<evidence type="ECO:0000256" key="2">
    <source>
        <dbReference type="RuleBase" id="RU362039"/>
    </source>
</evidence>
<dbReference type="RefSeq" id="WP_230867395.1">
    <property type="nucleotide sequence ID" value="NZ_CP046640.1"/>
</dbReference>
<sequence length="159" mass="17955">MKIGVISDTHIPSKAKKIPDIVFDKFRDIDLIIHAGDITSQEVLDDLAVLAPVKAVYGNVDPPELCRGLPERLRIELNGYQIGVTHGHNLKGHIMERIAYVFPKADIIIFGHTHRPCNEVINGQLYFNPGSATDRRLQAKHSIGIITLHDRIEREIIYY</sequence>
<dbReference type="InterPro" id="IPR029052">
    <property type="entry name" value="Metallo-depent_PP-like"/>
</dbReference>
<dbReference type="EMBL" id="CP046640">
    <property type="protein sequence ID" value="QTL98998.1"/>
    <property type="molecule type" value="Genomic_DNA"/>
</dbReference>
<proteinExistence type="inferred from homology"/>
<dbReference type="AlphaFoldDB" id="A0A8A7KGX9"/>
<gene>
    <name evidence="4" type="ORF">GM661_14030</name>
</gene>
<dbReference type="Proteomes" id="UP000665020">
    <property type="component" value="Chromosome"/>
</dbReference>
<keyword evidence="2" id="KW-0479">Metal-binding</keyword>
<dbReference type="SUPFAM" id="SSF56300">
    <property type="entry name" value="Metallo-dependent phosphatases"/>
    <property type="match status" value="1"/>
</dbReference>
<dbReference type="NCBIfam" id="TIGR00040">
    <property type="entry name" value="yfcE"/>
    <property type="match status" value="1"/>
</dbReference>
<dbReference type="InterPro" id="IPR024654">
    <property type="entry name" value="Calcineurin-like_PHP_lpxH"/>
</dbReference>
<protein>
    <recommendedName>
        <fullName evidence="2">Phosphoesterase</fullName>
        <ecNumber evidence="2">3.1.4.-</ecNumber>
    </recommendedName>
</protein>
<dbReference type="EC" id="3.1.4.-" evidence="2"/>
<evidence type="ECO:0000313" key="5">
    <source>
        <dbReference type="Proteomes" id="UP000665020"/>
    </source>
</evidence>
<comment type="similarity">
    <text evidence="1 2">Belongs to the metallophosphoesterase superfamily. YfcE family.</text>
</comment>
<dbReference type="PANTHER" id="PTHR11124">
    <property type="entry name" value="VACUOLAR SORTING PROTEIN VPS29"/>
    <property type="match status" value="1"/>
</dbReference>